<dbReference type="InterPro" id="IPR018707">
    <property type="entry name" value="LpxR"/>
</dbReference>
<reference evidence="2 3" key="1">
    <citation type="submission" date="2017-04" db="EMBL/GenBank/DDBJ databases">
        <authorList>
            <person name="Afonso C.L."/>
            <person name="Miller P.J."/>
            <person name="Scott M.A."/>
            <person name="Spackman E."/>
            <person name="Goraichik I."/>
            <person name="Dimitrov K.M."/>
            <person name="Suarez D.L."/>
            <person name="Swayne D.E."/>
        </authorList>
    </citation>
    <scope>NUCLEOTIDE SEQUENCE [LARGE SCALE GENOMIC DNA]</scope>
    <source>
        <strain evidence="2 3">USBA 355</strain>
    </source>
</reference>
<gene>
    <name evidence="2" type="ORF">SAMN05428998_13952</name>
</gene>
<dbReference type="Pfam" id="PF09982">
    <property type="entry name" value="LpxR"/>
    <property type="match status" value="1"/>
</dbReference>
<dbReference type="RefSeq" id="WP_085126312.1">
    <property type="nucleotide sequence ID" value="NZ_FWZX01000039.1"/>
</dbReference>
<dbReference type="InterPro" id="IPR037107">
    <property type="entry name" value="Put_OMP_sf"/>
</dbReference>
<dbReference type="Proteomes" id="UP000192917">
    <property type="component" value="Unassembled WGS sequence"/>
</dbReference>
<sequence>MTGVATRAAGLAAAGLLLFAAGAQAKEPSACTARAKDSSSGGYISVALENDVVGGTDKDYTTGTHLSYLSDELDCTHFARSMGHLLPFFDSDRELRYSVGVGQIYFTPADTQANPPDPKDRPYAGWLYASFGLVSYNDATATEIGQLETLNLDIGVVGPWALAEELQNSFHQLIGNEPSNGWGYQLGNEPGFDLSYTTKWRMVYEPIEDTNFGVDFMPHLGLTLGNVMTNAAAGGTVRIGSGLDRDFGPPRIRPAVPGSAYFARGGLDAYLFASVEGRAVARDIFLDGNTFQDSPSVQKKNFVGDLQLGVAVMLGNVRVSYTHVTRSPQFVGDDWQTFGSLALSVNVPF</sequence>
<dbReference type="STRING" id="560819.SAMN05428998_13952"/>
<feature type="chain" id="PRO_5013277850" description="Outer membrane protein" evidence="1">
    <location>
        <begin position="26"/>
        <end position="349"/>
    </location>
</feature>
<feature type="signal peptide" evidence="1">
    <location>
        <begin position="1"/>
        <end position="25"/>
    </location>
</feature>
<dbReference type="EMBL" id="FWZX01000039">
    <property type="protein sequence ID" value="SMF79139.1"/>
    <property type="molecule type" value="Genomic_DNA"/>
</dbReference>
<evidence type="ECO:0000313" key="3">
    <source>
        <dbReference type="Proteomes" id="UP000192917"/>
    </source>
</evidence>
<protein>
    <recommendedName>
        <fullName evidence="4">Outer membrane protein</fullName>
    </recommendedName>
</protein>
<dbReference type="AlphaFoldDB" id="A0A1Y6CV20"/>
<dbReference type="Gene3D" id="2.40.128.140">
    <property type="entry name" value="Outer membrane protein"/>
    <property type="match status" value="1"/>
</dbReference>
<keyword evidence="1" id="KW-0732">Signal</keyword>
<evidence type="ECO:0000256" key="1">
    <source>
        <dbReference type="SAM" id="SignalP"/>
    </source>
</evidence>
<keyword evidence="3" id="KW-1185">Reference proteome</keyword>
<accession>A0A1Y6CV20</accession>
<evidence type="ECO:0008006" key="4">
    <source>
        <dbReference type="Google" id="ProtNLM"/>
    </source>
</evidence>
<name>A0A1Y6CV20_9PROT</name>
<evidence type="ECO:0000313" key="2">
    <source>
        <dbReference type="EMBL" id="SMF79139.1"/>
    </source>
</evidence>
<proteinExistence type="predicted"/>
<organism evidence="2 3">
    <name type="scientific">Tistlia consotensis USBA 355</name>
    <dbReference type="NCBI Taxonomy" id="560819"/>
    <lineage>
        <taxon>Bacteria</taxon>
        <taxon>Pseudomonadati</taxon>
        <taxon>Pseudomonadota</taxon>
        <taxon>Alphaproteobacteria</taxon>
        <taxon>Rhodospirillales</taxon>
        <taxon>Rhodovibrionaceae</taxon>
        <taxon>Tistlia</taxon>
    </lineage>
</organism>